<name>A0A7D5IT19_9MICO</name>
<dbReference type="PIRSF" id="PIRSF001439">
    <property type="entry name" value="CryM"/>
    <property type="match status" value="1"/>
</dbReference>
<dbReference type="GO" id="GO:0005737">
    <property type="term" value="C:cytoplasm"/>
    <property type="evidence" value="ECO:0007669"/>
    <property type="project" value="TreeGrafter"/>
</dbReference>
<dbReference type="PANTHER" id="PTHR13812">
    <property type="entry name" value="KETIMINE REDUCTASE MU-CRYSTALLIN"/>
    <property type="match status" value="1"/>
</dbReference>
<evidence type="ECO:0000313" key="1">
    <source>
        <dbReference type="EMBL" id="QLD12057.1"/>
    </source>
</evidence>
<proteinExistence type="predicted"/>
<dbReference type="InterPro" id="IPR036291">
    <property type="entry name" value="NAD(P)-bd_dom_sf"/>
</dbReference>
<dbReference type="RefSeq" id="WP_178012510.1">
    <property type="nucleotide sequence ID" value="NZ_CP058316.1"/>
</dbReference>
<dbReference type="Gene3D" id="3.30.1780.10">
    <property type="entry name" value="ornithine cyclodeaminase, domain 1"/>
    <property type="match status" value="1"/>
</dbReference>
<dbReference type="SUPFAM" id="SSF51735">
    <property type="entry name" value="NAD(P)-binding Rossmann-fold domains"/>
    <property type="match status" value="1"/>
</dbReference>
<dbReference type="EMBL" id="CP058316">
    <property type="protein sequence ID" value="QLD12057.1"/>
    <property type="molecule type" value="Genomic_DNA"/>
</dbReference>
<dbReference type="InterPro" id="IPR003462">
    <property type="entry name" value="ODC_Mu_crystall"/>
</dbReference>
<dbReference type="AlphaFoldDB" id="A0A7D5IT19"/>
<gene>
    <name evidence="1" type="ORF">HW566_09950</name>
</gene>
<sequence length="324" mass="33040">MTAVPLVSAETIERVMSPAAAVAAITTALASGLDVEADHERVFAPLSAGEFLLMPSESPDAAGIKVATVAPGNTRLGLPKISAWYLLFDRNTLQPAAIVDGTRLTTLRTPAVTAVAVRGLLAADPRGPREGIDRLVVLGSGPQAVEHVATLAAILPVRTVTIVGRTPGRVDAAVATLRRRGLDAGAGDIGDTRGADVVVTATSSSTPVLALADVAPGAVVAAVGAHGLDHRELEADLVIAADIVVEARSSAVRENGNLAGAAAASPGRSLAAPANLVELVRGEVVRRPDAPAVYTGVGMAWEDLAVAQGIMEIERRETAPEETT</sequence>
<evidence type="ECO:0000313" key="2">
    <source>
        <dbReference type="Proteomes" id="UP000509638"/>
    </source>
</evidence>
<reference evidence="1 2" key="1">
    <citation type="submission" date="2020-06" db="EMBL/GenBank/DDBJ databases">
        <authorList>
            <person name="Jo H."/>
        </authorList>
    </citation>
    <scope>NUCLEOTIDE SEQUENCE [LARGE SCALE GENOMIC DNA]</scope>
    <source>
        <strain evidence="1 2">I46</strain>
    </source>
</reference>
<organism evidence="1 2">
    <name type="scientific">Microbacterium oleivorans</name>
    <dbReference type="NCBI Taxonomy" id="273677"/>
    <lineage>
        <taxon>Bacteria</taxon>
        <taxon>Bacillati</taxon>
        <taxon>Actinomycetota</taxon>
        <taxon>Actinomycetes</taxon>
        <taxon>Micrococcales</taxon>
        <taxon>Microbacteriaceae</taxon>
        <taxon>Microbacterium</taxon>
    </lineage>
</organism>
<dbReference type="PANTHER" id="PTHR13812:SF19">
    <property type="entry name" value="KETIMINE REDUCTASE MU-CRYSTALLIN"/>
    <property type="match status" value="1"/>
</dbReference>
<dbReference type="Pfam" id="PF02423">
    <property type="entry name" value="OCD_Mu_crystall"/>
    <property type="match status" value="1"/>
</dbReference>
<dbReference type="Proteomes" id="UP000509638">
    <property type="component" value="Chromosome"/>
</dbReference>
<accession>A0A7D5IT19</accession>
<protein>
    <submittedName>
        <fullName evidence="1">Ornithine cyclodeaminase family protein</fullName>
    </submittedName>
</protein>
<dbReference type="Gene3D" id="3.40.50.720">
    <property type="entry name" value="NAD(P)-binding Rossmann-like Domain"/>
    <property type="match status" value="1"/>
</dbReference>
<dbReference type="InterPro" id="IPR023401">
    <property type="entry name" value="ODC_N"/>
</dbReference>